<gene>
    <name evidence="2" type="ORF">S12H4_14583</name>
</gene>
<dbReference type="EMBL" id="BARW01006956">
    <property type="protein sequence ID" value="GAI82980.1"/>
    <property type="molecule type" value="Genomic_DNA"/>
</dbReference>
<accession>X1T606</accession>
<dbReference type="InterPro" id="IPR051044">
    <property type="entry name" value="MAG_DAG_Lipase"/>
</dbReference>
<dbReference type="AlphaFoldDB" id="X1T606"/>
<dbReference type="Pfam" id="PF12146">
    <property type="entry name" value="Hydrolase_4"/>
    <property type="match status" value="1"/>
</dbReference>
<dbReference type="SUPFAM" id="SSF53474">
    <property type="entry name" value="alpha/beta-Hydrolases"/>
    <property type="match status" value="1"/>
</dbReference>
<feature type="domain" description="Serine aminopeptidase S33" evidence="1">
    <location>
        <begin position="4"/>
        <end position="69"/>
    </location>
</feature>
<dbReference type="PANTHER" id="PTHR11614">
    <property type="entry name" value="PHOSPHOLIPASE-RELATED"/>
    <property type="match status" value="1"/>
</dbReference>
<proteinExistence type="predicted"/>
<dbReference type="Gene3D" id="3.40.50.1820">
    <property type="entry name" value="alpha/beta hydrolase"/>
    <property type="match status" value="1"/>
</dbReference>
<name>X1T606_9ZZZZ</name>
<reference evidence="2" key="1">
    <citation type="journal article" date="2014" name="Front. Microbiol.">
        <title>High frequency of phylogenetically diverse reductive dehalogenase-homologous genes in deep subseafloor sedimentary metagenomes.</title>
        <authorList>
            <person name="Kawai M."/>
            <person name="Futagami T."/>
            <person name="Toyoda A."/>
            <person name="Takaki Y."/>
            <person name="Nishi S."/>
            <person name="Hori S."/>
            <person name="Arai W."/>
            <person name="Tsubouchi T."/>
            <person name="Morono Y."/>
            <person name="Uchiyama I."/>
            <person name="Ito T."/>
            <person name="Fujiyama A."/>
            <person name="Inagaki F."/>
            <person name="Takami H."/>
        </authorList>
    </citation>
    <scope>NUCLEOTIDE SEQUENCE</scope>
    <source>
        <strain evidence="2">Expedition CK06-06</strain>
    </source>
</reference>
<dbReference type="InterPro" id="IPR022742">
    <property type="entry name" value="Hydrolase_4"/>
</dbReference>
<evidence type="ECO:0000259" key="1">
    <source>
        <dbReference type="Pfam" id="PF12146"/>
    </source>
</evidence>
<protein>
    <recommendedName>
        <fullName evidence="1">Serine aminopeptidase S33 domain-containing protein</fullName>
    </recommendedName>
</protein>
<dbReference type="InterPro" id="IPR029058">
    <property type="entry name" value="AB_hydrolase_fold"/>
</dbReference>
<comment type="caution">
    <text evidence="2">The sequence shown here is derived from an EMBL/GenBank/DDBJ whole genome shotgun (WGS) entry which is preliminary data.</text>
</comment>
<organism evidence="2">
    <name type="scientific">marine sediment metagenome</name>
    <dbReference type="NCBI Taxonomy" id="412755"/>
    <lineage>
        <taxon>unclassified sequences</taxon>
        <taxon>metagenomes</taxon>
        <taxon>ecological metagenomes</taxon>
    </lineage>
</organism>
<sequence>MRSAAEMEISMKWAMVNAANLLCPTLVLQAGKDKMIDKEATKEFFENIKTKDKTYREYDGLLHELWNEKSRAQVFQDMFVWLEKHQKN</sequence>
<evidence type="ECO:0000313" key="2">
    <source>
        <dbReference type="EMBL" id="GAI82980.1"/>
    </source>
</evidence>